<dbReference type="GO" id="GO:0004806">
    <property type="term" value="F:triacylglycerol lipase activity"/>
    <property type="evidence" value="ECO:0007669"/>
    <property type="project" value="TreeGrafter"/>
</dbReference>
<dbReference type="Proteomes" id="UP000319210">
    <property type="component" value="Unassembled WGS sequence"/>
</dbReference>
<dbReference type="Gene3D" id="3.40.50.1820">
    <property type="entry name" value="alpha/beta hydrolase"/>
    <property type="match status" value="1"/>
</dbReference>
<dbReference type="Pfam" id="PF07859">
    <property type="entry name" value="Abhydrolase_3"/>
    <property type="match status" value="1"/>
</dbReference>
<gene>
    <name evidence="6" type="ORF">SCA03_53330</name>
</gene>
<proteinExistence type="inferred from homology"/>
<feature type="compositionally biased region" description="Pro residues" evidence="4">
    <location>
        <begin position="1"/>
        <end position="18"/>
    </location>
</feature>
<dbReference type="EMBL" id="BJMM01000036">
    <property type="protein sequence ID" value="GEB52782.1"/>
    <property type="molecule type" value="Genomic_DNA"/>
</dbReference>
<evidence type="ECO:0000313" key="6">
    <source>
        <dbReference type="EMBL" id="GEB52782.1"/>
    </source>
</evidence>
<sequence>MTEPSPAPPAGPPDPDPLGPRARHIVDAQAAAFPELGPGTDVAQARRATSAADPDGPAVASVTERRIPGPAGAPELPVRIYRPDGSPAPPVVVFLHGGGFVLCDLDTHDAMCRNLALGSGAVVVSVDYRRAPEHRAPAAAEDAYAALCWAAAELAPAGPPAGRVAVAGDSAGGALAAAACLLARERGGPMPAAQLLLYPSLDPRLETGSMRTYGEGFFVRAAHLRWYWQQYLGSDVPPHRAPPVAAPALAEDLSGLPPARVLVPGCDPLADEGRAFAARLPSAELDEVPGGFHGFLAFTKLLPEAADAMERCTGWLRERLARTA</sequence>
<comment type="similarity">
    <text evidence="1">Belongs to the 'GDXG' lipolytic enzyme family.</text>
</comment>
<dbReference type="InterPro" id="IPR029058">
    <property type="entry name" value="AB_hydrolase_fold"/>
</dbReference>
<dbReference type="AlphaFoldDB" id="A0A4Y3R5B1"/>
<name>A0A4Y3R5B1_STRCI</name>
<evidence type="ECO:0000256" key="1">
    <source>
        <dbReference type="ARBA" id="ARBA00010515"/>
    </source>
</evidence>
<comment type="caution">
    <text evidence="6">The sequence shown here is derived from an EMBL/GenBank/DDBJ whole genome shotgun (WGS) entry which is preliminary data.</text>
</comment>
<organism evidence="6 7">
    <name type="scientific">Streptomyces cacaoi</name>
    <dbReference type="NCBI Taxonomy" id="1898"/>
    <lineage>
        <taxon>Bacteria</taxon>
        <taxon>Bacillati</taxon>
        <taxon>Actinomycetota</taxon>
        <taxon>Actinomycetes</taxon>
        <taxon>Kitasatosporales</taxon>
        <taxon>Streptomycetaceae</taxon>
        <taxon>Streptomyces</taxon>
    </lineage>
</organism>
<protein>
    <submittedName>
        <fullName evidence="6">Putative lipase/esterase</fullName>
    </submittedName>
</protein>
<dbReference type="PANTHER" id="PTHR23025">
    <property type="entry name" value="TRIACYLGLYCEROL LIPASE"/>
    <property type="match status" value="1"/>
</dbReference>
<dbReference type="SUPFAM" id="SSF53474">
    <property type="entry name" value="alpha/beta-Hydrolases"/>
    <property type="match status" value="1"/>
</dbReference>
<dbReference type="InterPro" id="IPR013094">
    <property type="entry name" value="AB_hydrolase_3"/>
</dbReference>
<dbReference type="GO" id="GO:0019433">
    <property type="term" value="P:triglyceride catabolic process"/>
    <property type="evidence" value="ECO:0007669"/>
    <property type="project" value="TreeGrafter"/>
</dbReference>
<feature type="domain" description="Alpha/beta hydrolase fold-3" evidence="5">
    <location>
        <begin position="92"/>
        <end position="296"/>
    </location>
</feature>
<evidence type="ECO:0000256" key="3">
    <source>
        <dbReference type="PROSITE-ProRule" id="PRU10038"/>
    </source>
</evidence>
<evidence type="ECO:0000259" key="5">
    <source>
        <dbReference type="Pfam" id="PF07859"/>
    </source>
</evidence>
<evidence type="ECO:0000256" key="4">
    <source>
        <dbReference type="SAM" id="MobiDB-lite"/>
    </source>
</evidence>
<dbReference type="PROSITE" id="PS01173">
    <property type="entry name" value="LIPASE_GDXG_HIS"/>
    <property type="match status" value="1"/>
</dbReference>
<evidence type="ECO:0000313" key="7">
    <source>
        <dbReference type="Proteomes" id="UP000319210"/>
    </source>
</evidence>
<dbReference type="RefSeq" id="WP_086814998.1">
    <property type="nucleotide sequence ID" value="NZ_BJMM01000036.1"/>
</dbReference>
<feature type="region of interest" description="Disordered" evidence="4">
    <location>
        <begin position="1"/>
        <end position="71"/>
    </location>
</feature>
<keyword evidence="7" id="KW-1185">Reference proteome</keyword>
<reference evidence="6 7" key="1">
    <citation type="submission" date="2019-06" db="EMBL/GenBank/DDBJ databases">
        <title>Whole genome shotgun sequence of Streptomyces cacaoi subsp. cacaoi NBRC 12748.</title>
        <authorList>
            <person name="Hosoyama A."/>
            <person name="Uohara A."/>
            <person name="Ohji S."/>
            <person name="Ichikawa N."/>
        </authorList>
    </citation>
    <scope>NUCLEOTIDE SEQUENCE [LARGE SCALE GENOMIC DNA]</scope>
    <source>
        <strain evidence="6 7">NBRC 12748</strain>
    </source>
</reference>
<keyword evidence="2" id="KW-0378">Hydrolase</keyword>
<dbReference type="OrthoDB" id="128186at2"/>
<accession>A0A4Y3R5B1</accession>
<dbReference type="GO" id="GO:0004771">
    <property type="term" value="F:sterol ester esterase activity"/>
    <property type="evidence" value="ECO:0007669"/>
    <property type="project" value="TreeGrafter"/>
</dbReference>
<feature type="active site" evidence="3">
    <location>
        <position position="170"/>
    </location>
</feature>
<dbReference type="PROSITE" id="PS01174">
    <property type="entry name" value="LIPASE_GDXG_SER"/>
    <property type="match status" value="1"/>
</dbReference>
<dbReference type="GO" id="GO:0005829">
    <property type="term" value="C:cytosol"/>
    <property type="evidence" value="ECO:0007669"/>
    <property type="project" value="TreeGrafter"/>
</dbReference>
<dbReference type="InterPro" id="IPR033140">
    <property type="entry name" value="Lipase_GDXG_put_SER_AS"/>
</dbReference>
<dbReference type="InterPro" id="IPR002168">
    <property type="entry name" value="Lipase_GDXG_HIS_AS"/>
</dbReference>
<dbReference type="PANTHER" id="PTHR23025:SF4">
    <property type="entry name" value="ALPHA_BETA HYDROLASE FOLD-3 DOMAIN-CONTAINING PROTEIN"/>
    <property type="match status" value="1"/>
</dbReference>
<evidence type="ECO:0000256" key="2">
    <source>
        <dbReference type="ARBA" id="ARBA00022801"/>
    </source>
</evidence>